<comment type="similarity">
    <text evidence="1">Belongs to the SMP-30/CGR1 family.</text>
</comment>
<dbReference type="InterPro" id="IPR011042">
    <property type="entry name" value="6-blade_b-propeller_TolB-like"/>
</dbReference>
<gene>
    <name evidence="3" type="ORF">L4923_23875</name>
</gene>
<evidence type="ECO:0000259" key="2">
    <source>
        <dbReference type="Pfam" id="PF08450"/>
    </source>
</evidence>
<dbReference type="Proteomes" id="UP001201701">
    <property type="component" value="Unassembled WGS sequence"/>
</dbReference>
<comment type="caution">
    <text evidence="3">The sequence shown here is derived from an EMBL/GenBank/DDBJ whole genome shotgun (WGS) entry which is preliminary data.</text>
</comment>
<organism evidence="3 4">
    <name type="scientific">Mesorhizobium retamae</name>
    <dbReference type="NCBI Taxonomy" id="2912854"/>
    <lineage>
        <taxon>Bacteria</taxon>
        <taxon>Pseudomonadati</taxon>
        <taxon>Pseudomonadota</taxon>
        <taxon>Alphaproteobacteria</taxon>
        <taxon>Hyphomicrobiales</taxon>
        <taxon>Phyllobacteriaceae</taxon>
        <taxon>Mesorhizobium</taxon>
    </lineage>
</organism>
<dbReference type="Pfam" id="PF08450">
    <property type="entry name" value="SGL"/>
    <property type="match status" value="1"/>
</dbReference>
<name>A0ABS9QKX4_9HYPH</name>
<dbReference type="PRINTS" id="PR01790">
    <property type="entry name" value="SMP30FAMILY"/>
</dbReference>
<dbReference type="PANTHER" id="PTHR10907:SF47">
    <property type="entry name" value="REGUCALCIN"/>
    <property type="match status" value="1"/>
</dbReference>
<dbReference type="PANTHER" id="PTHR10907">
    <property type="entry name" value="REGUCALCIN"/>
    <property type="match status" value="1"/>
</dbReference>
<dbReference type="RefSeq" id="WP_239369602.1">
    <property type="nucleotide sequence ID" value="NZ_JAKREW010000033.1"/>
</dbReference>
<reference evidence="3 4" key="1">
    <citation type="submission" date="2022-02" db="EMBL/GenBank/DDBJ databases">
        <title>Draft genome sequence of Mezorhizobium retamae strain IRAMC:0171 isolated from Retama raetam nodules.</title>
        <authorList>
            <person name="Bengaied R."/>
            <person name="Sbissi I."/>
            <person name="Huber K."/>
            <person name="Ghodbane F."/>
            <person name="Nouioui I."/>
            <person name="Tarhouni M."/>
            <person name="Gtari M."/>
        </authorList>
    </citation>
    <scope>NUCLEOTIDE SEQUENCE [LARGE SCALE GENOMIC DNA]</scope>
    <source>
        <strain evidence="3 4">IRAMC:0171</strain>
    </source>
</reference>
<feature type="domain" description="SMP-30/Gluconolactonase/LRE-like region" evidence="2">
    <location>
        <begin position="13"/>
        <end position="263"/>
    </location>
</feature>
<accession>A0ABS9QKX4</accession>
<dbReference type="EMBL" id="JAKREW010000033">
    <property type="protein sequence ID" value="MCG7508085.1"/>
    <property type="molecule type" value="Genomic_DNA"/>
</dbReference>
<dbReference type="Gene3D" id="2.120.10.30">
    <property type="entry name" value="TolB, C-terminal domain"/>
    <property type="match status" value="1"/>
</dbReference>
<protein>
    <submittedName>
        <fullName evidence="3">SMP-30/gluconolactonase/LRE family protein</fullName>
    </submittedName>
</protein>
<proteinExistence type="inferred from homology"/>
<dbReference type="SUPFAM" id="SSF63829">
    <property type="entry name" value="Calcium-dependent phosphotriesterase"/>
    <property type="match status" value="1"/>
</dbReference>
<evidence type="ECO:0000313" key="3">
    <source>
        <dbReference type="EMBL" id="MCG7508085.1"/>
    </source>
</evidence>
<dbReference type="InterPro" id="IPR005511">
    <property type="entry name" value="SMP-30"/>
</dbReference>
<keyword evidence="4" id="KW-1185">Reference proteome</keyword>
<evidence type="ECO:0000313" key="4">
    <source>
        <dbReference type="Proteomes" id="UP001201701"/>
    </source>
</evidence>
<sequence>MQADIFFEARDVVGESIIWSSQEKALYWVDIGGKRIHRLEIADRRHDIWVTPDFPTSIGLRKDRGFIVGLRREVCFWQPDGRFEIFAAIENDLPDNRLNEGRVAPDGSFWVSTMQSNLNADGSPKDMDRASGAIYRIDPSGEVTQLTPNEYGITNTMGWTRDNRFLFADTLANAIYCFSYDPNAKAISKRRTIVESFARGLPDGSCLDADDNLWNCRVVGGSAVAKFNADGSLLDLVELPVSWPTSCTFGGNDLTTLYVTSARFTMTPGHLAAHPQEGSLLAVEHAGRGVLESQFG</sequence>
<evidence type="ECO:0000256" key="1">
    <source>
        <dbReference type="ARBA" id="ARBA00008853"/>
    </source>
</evidence>
<dbReference type="InterPro" id="IPR013658">
    <property type="entry name" value="SGL"/>
</dbReference>